<reference evidence="1" key="1">
    <citation type="submission" date="2022-02" db="EMBL/GenBank/DDBJ databases">
        <title>Plant Genome Project.</title>
        <authorList>
            <person name="Zhang R.-G."/>
        </authorList>
    </citation>
    <scope>NUCLEOTIDE SEQUENCE</scope>
    <source>
        <strain evidence="1">AT1</strain>
    </source>
</reference>
<dbReference type="Proteomes" id="UP001062846">
    <property type="component" value="Chromosome 11"/>
</dbReference>
<gene>
    <name evidence="1" type="ORF">RHMOL_Rhmol11G0174300</name>
</gene>
<proteinExistence type="predicted"/>
<keyword evidence="2" id="KW-1185">Reference proteome</keyword>
<sequence length="108" mass="11485">MGSRSLEGMEVPITGSDSVKWLQLSVPFSSPYSTAAAATNGTLALLPQPYSAPATRDSASCSIVGDPSTYLFWNSLTLSLAHTQFVIRYPIGILEQLQPCAIRPTPVA</sequence>
<accession>A0ACC0LTI3</accession>
<comment type="caution">
    <text evidence="1">The sequence shown here is derived from an EMBL/GenBank/DDBJ whole genome shotgun (WGS) entry which is preliminary data.</text>
</comment>
<protein>
    <submittedName>
        <fullName evidence="1">Uncharacterized protein</fullName>
    </submittedName>
</protein>
<evidence type="ECO:0000313" key="1">
    <source>
        <dbReference type="EMBL" id="KAI8531929.1"/>
    </source>
</evidence>
<evidence type="ECO:0000313" key="2">
    <source>
        <dbReference type="Proteomes" id="UP001062846"/>
    </source>
</evidence>
<name>A0ACC0LTI3_RHOML</name>
<organism evidence="1 2">
    <name type="scientific">Rhododendron molle</name>
    <name type="common">Chinese azalea</name>
    <name type="synonym">Azalea mollis</name>
    <dbReference type="NCBI Taxonomy" id="49168"/>
    <lineage>
        <taxon>Eukaryota</taxon>
        <taxon>Viridiplantae</taxon>
        <taxon>Streptophyta</taxon>
        <taxon>Embryophyta</taxon>
        <taxon>Tracheophyta</taxon>
        <taxon>Spermatophyta</taxon>
        <taxon>Magnoliopsida</taxon>
        <taxon>eudicotyledons</taxon>
        <taxon>Gunneridae</taxon>
        <taxon>Pentapetalae</taxon>
        <taxon>asterids</taxon>
        <taxon>Ericales</taxon>
        <taxon>Ericaceae</taxon>
        <taxon>Ericoideae</taxon>
        <taxon>Rhodoreae</taxon>
        <taxon>Rhododendron</taxon>
    </lineage>
</organism>
<dbReference type="EMBL" id="CM046398">
    <property type="protein sequence ID" value="KAI8531929.1"/>
    <property type="molecule type" value="Genomic_DNA"/>
</dbReference>